<name>A0A7J8MQL4_9ROSI</name>
<evidence type="ECO:0000313" key="1">
    <source>
        <dbReference type="EMBL" id="MBA0566884.1"/>
    </source>
</evidence>
<organism evidence="1 2">
    <name type="scientific">Gossypium lobatum</name>
    <dbReference type="NCBI Taxonomy" id="34289"/>
    <lineage>
        <taxon>Eukaryota</taxon>
        <taxon>Viridiplantae</taxon>
        <taxon>Streptophyta</taxon>
        <taxon>Embryophyta</taxon>
        <taxon>Tracheophyta</taxon>
        <taxon>Spermatophyta</taxon>
        <taxon>Magnoliopsida</taxon>
        <taxon>eudicotyledons</taxon>
        <taxon>Gunneridae</taxon>
        <taxon>Pentapetalae</taxon>
        <taxon>rosids</taxon>
        <taxon>malvids</taxon>
        <taxon>Malvales</taxon>
        <taxon>Malvaceae</taxon>
        <taxon>Malvoideae</taxon>
        <taxon>Gossypium</taxon>
    </lineage>
</organism>
<comment type="caution">
    <text evidence="1">The sequence shown here is derived from an EMBL/GenBank/DDBJ whole genome shotgun (WGS) entry which is preliminary data.</text>
</comment>
<reference evidence="1 2" key="1">
    <citation type="journal article" date="2019" name="Genome Biol. Evol.">
        <title>Insights into the evolution of the New World diploid cottons (Gossypium, subgenus Houzingenia) based on genome sequencing.</title>
        <authorList>
            <person name="Grover C.E."/>
            <person name="Arick M.A. 2nd"/>
            <person name="Thrash A."/>
            <person name="Conover J.L."/>
            <person name="Sanders W.S."/>
            <person name="Peterson D.G."/>
            <person name="Frelichowski J.E."/>
            <person name="Scheffler J.A."/>
            <person name="Scheffler B.E."/>
            <person name="Wendel J.F."/>
        </authorList>
    </citation>
    <scope>NUCLEOTIDE SEQUENCE [LARGE SCALE GENOMIC DNA]</scope>
    <source>
        <strain evidence="1">157</strain>
        <tissue evidence="1">Leaf</tissue>
    </source>
</reference>
<dbReference type="Proteomes" id="UP000593572">
    <property type="component" value="Unassembled WGS sequence"/>
</dbReference>
<dbReference type="EMBL" id="JABEZX010000009">
    <property type="protein sequence ID" value="MBA0566884.1"/>
    <property type="molecule type" value="Genomic_DNA"/>
</dbReference>
<accession>A0A7J8MQL4</accession>
<protein>
    <submittedName>
        <fullName evidence="1">Uncharacterized protein</fullName>
    </submittedName>
</protein>
<dbReference type="AlphaFoldDB" id="A0A7J8MQL4"/>
<proteinExistence type="predicted"/>
<keyword evidence="2" id="KW-1185">Reference proteome</keyword>
<evidence type="ECO:0000313" key="2">
    <source>
        <dbReference type="Proteomes" id="UP000593572"/>
    </source>
</evidence>
<gene>
    <name evidence="1" type="ORF">Golob_011657</name>
</gene>
<sequence>MVSEELAKLFVAFFGSFVEYDAKQISKGF</sequence>